<feature type="compositionally biased region" description="Basic and acidic residues" evidence="6">
    <location>
        <begin position="347"/>
        <end position="358"/>
    </location>
</feature>
<feature type="region of interest" description="Disordered" evidence="6">
    <location>
        <begin position="1"/>
        <end position="77"/>
    </location>
</feature>
<dbReference type="SMART" id="SM01336">
    <property type="entry name" value="zf-PARP"/>
    <property type="match status" value="1"/>
</dbReference>
<evidence type="ECO:0000256" key="2">
    <source>
        <dbReference type="ARBA" id="ARBA00022723"/>
    </source>
</evidence>
<keyword evidence="2" id="KW-0479">Metal-binding</keyword>
<dbReference type="GO" id="GO:0003677">
    <property type="term" value="F:DNA binding"/>
    <property type="evidence" value="ECO:0007669"/>
    <property type="project" value="InterPro"/>
</dbReference>
<keyword evidence="5" id="KW-0539">Nucleus</keyword>
<dbReference type="GO" id="GO:0008270">
    <property type="term" value="F:zinc ion binding"/>
    <property type="evidence" value="ECO:0007669"/>
    <property type="project" value="UniProtKB-KW"/>
</dbReference>
<accession>A0A9W7EJQ6</accession>
<feature type="region of interest" description="Disordered" evidence="6">
    <location>
        <begin position="220"/>
        <end position="251"/>
    </location>
</feature>
<name>A0A9W7EJQ6_9STRA</name>
<evidence type="ECO:0000256" key="6">
    <source>
        <dbReference type="SAM" id="MobiDB-lite"/>
    </source>
</evidence>
<gene>
    <name evidence="8" type="ORF">TL16_g09602</name>
</gene>
<evidence type="ECO:0000256" key="3">
    <source>
        <dbReference type="ARBA" id="ARBA00022771"/>
    </source>
</evidence>
<dbReference type="EMBL" id="BLQM01000328">
    <property type="protein sequence ID" value="GMH83449.1"/>
    <property type="molecule type" value="Genomic_DNA"/>
</dbReference>
<evidence type="ECO:0000256" key="5">
    <source>
        <dbReference type="ARBA" id="ARBA00023242"/>
    </source>
</evidence>
<organism evidence="8 9">
    <name type="scientific">Triparma laevis f. inornata</name>
    <dbReference type="NCBI Taxonomy" id="1714386"/>
    <lineage>
        <taxon>Eukaryota</taxon>
        <taxon>Sar</taxon>
        <taxon>Stramenopiles</taxon>
        <taxon>Ochrophyta</taxon>
        <taxon>Bolidophyceae</taxon>
        <taxon>Parmales</taxon>
        <taxon>Triparmaceae</taxon>
        <taxon>Triparma</taxon>
    </lineage>
</organism>
<protein>
    <recommendedName>
        <fullName evidence="7">PARP-type domain-containing protein</fullName>
    </recommendedName>
</protein>
<feature type="compositionally biased region" description="Basic residues" evidence="6">
    <location>
        <begin position="59"/>
        <end position="68"/>
    </location>
</feature>
<feature type="region of interest" description="Disordered" evidence="6">
    <location>
        <begin position="285"/>
        <end position="363"/>
    </location>
</feature>
<dbReference type="GO" id="GO:0005634">
    <property type="term" value="C:nucleus"/>
    <property type="evidence" value="ECO:0007669"/>
    <property type="project" value="UniProtKB-SubCell"/>
</dbReference>
<dbReference type="Proteomes" id="UP001162640">
    <property type="component" value="Unassembled WGS sequence"/>
</dbReference>
<dbReference type="InterPro" id="IPR001510">
    <property type="entry name" value="Znf_PARP"/>
</dbReference>
<feature type="compositionally biased region" description="Low complexity" evidence="6">
    <location>
        <begin position="300"/>
        <end position="311"/>
    </location>
</feature>
<proteinExistence type="predicted"/>
<evidence type="ECO:0000256" key="1">
    <source>
        <dbReference type="ARBA" id="ARBA00004123"/>
    </source>
</evidence>
<feature type="compositionally biased region" description="Acidic residues" evidence="6">
    <location>
        <begin position="287"/>
        <end position="296"/>
    </location>
</feature>
<feature type="domain" description="PARP-type" evidence="7">
    <location>
        <begin position="133"/>
        <end position="208"/>
    </location>
</feature>
<sequence>MVSTRGSKVKAEPGTGTVKVKPEPKSRRSSGDGGVLGSPAPDKKKKAAPKKNSAEKKKSPAKKAKPKKGPGVDLRGAAAKSKSAAVLSALKANALGPDSMEGKRAEKMKAMGRAASDATVVTHIPNAPETVRYSIEVAKTGRSACKKSKLMIPKGALRWQCYTNGIGRGWIMLEHVTPVMLRNAIVAHGSLTAIHGFESMQANDAVRVCNLFKDILKNGGTKKGKKKATKKKGKKKSGGGAEQTLDENTAEVEDDDEILVAATESIDEVLARKLKEATMSGNLEVIDFSDDEEEAEVPGATQATEATASTSKMEKVFEKVVPMEIDEDDDEEYDDDEEEEEEEEEDQKAPDLPDRPPVKGDLVFVKWDGDPKEYLCLIAESSEGGLEITSADQEFEDAVDLDPNLDVWRFSAGAQKSAPKKLKHGTCEER</sequence>
<comment type="caution">
    <text evidence="8">The sequence shown here is derived from an EMBL/GenBank/DDBJ whole genome shotgun (WGS) entry which is preliminary data.</text>
</comment>
<dbReference type="SUPFAM" id="SSF57716">
    <property type="entry name" value="Glucocorticoid receptor-like (DNA-binding domain)"/>
    <property type="match status" value="1"/>
</dbReference>
<reference evidence="9" key="1">
    <citation type="journal article" date="2023" name="Commun. Biol.">
        <title>Genome analysis of Parmales, the sister group of diatoms, reveals the evolutionary specialization of diatoms from phago-mixotrophs to photoautotrophs.</title>
        <authorList>
            <person name="Ban H."/>
            <person name="Sato S."/>
            <person name="Yoshikawa S."/>
            <person name="Yamada K."/>
            <person name="Nakamura Y."/>
            <person name="Ichinomiya M."/>
            <person name="Sato N."/>
            <person name="Blanc-Mathieu R."/>
            <person name="Endo H."/>
            <person name="Kuwata A."/>
            <person name="Ogata H."/>
        </authorList>
    </citation>
    <scope>NUCLEOTIDE SEQUENCE [LARGE SCALE GENOMIC DNA]</scope>
</reference>
<evidence type="ECO:0000313" key="8">
    <source>
        <dbReference type="EMBL" id="GMH83449.1"/>
    </source>
</evidence>
<evidence type="ECO:0000313" key="9">
    <source>
        <dbReference type="Proteomes" id="UP001162640"/>
    </source>
</evidence>
<dbReference type="AlphaFoldDB" id="A0A9W7EJQ6"/>
<feature type="compositionally biased region" description="Acidic residues" evidence="6">
    <location>
        <begin position="324"/>
        <end position="346"/>
    </location>
</feature>
<evidence type="ECO:0000256" key="4">
    <source>
        <dbReference type="ARBA" id="ARBA00022833"/>
    </source>
</evidence>
<dbReference type="InterPro" id="IPR036957">
    <property type="entry name" value="Znf_PARP_sf"/>
</dbReference>
<keyword evidence="4" id="KW-0862">Zinc</keyword>
<keyword evidence="3" id="KW-0863">Zinc-finger</keyword>
<evidence type="ECO:0000259" key="7">
    <source>
        <dbReference type="PROSITE" id="PS50064"/>
    </source>
</evidence>
<comment type="subcellular location">
    <subcellularLocation>
        <location evidence="1">Nucleus</location>
    </subcellularLocation>
</comment>
<dbReference type="PROSITE" id="PS50064">
    <property type="entry name" value="ZF_PARP_2"/>
    <property type="match status" value="1"/>
</dbReference>
<feature type="compositionally biased region" description="Basic residues" evidence="6">
    <location>
        <begin position="220"/>
        <end position="237"/>
    </location>
</feature>
<dbReference type="Gene3D" id="3.30.1740.10">
    <property type="entry name" value="Zinc finger, PARP-type"/>
    <property type="match status" value="1"/>
</dbReference>
<feature type="compositionally biased region" description="Basic and acidic residues" evidence="6">
    <location>
        <begin position="20"/>
        <end position="30"/>
    </location>
</feature>